<feature type="binding site" evidence="8">
    <location>
        <position position="144"/>
    </location>
    <ligand>
        <name>substrate</name>
    </ligand>
</feature>
<dbReference type="SUPFAM" id="SSF51445">
    <property type="entry name" value="(Trans)glycosidases"/>
    <property type="match status" value="1"/>
</dbReference>
<name>A0A2T4ZBW2_9BACL</name>
<feature type="active site" description="Proton donor" evidence="7">
    <location>
        <position position="145"/>
    </location>
</feature>
<keyword evidence="5 6" id="KW-0326">Glycosidase</keyword>
<keyword evidence="4 6" id="KW-0378">Hydrolase</keyword>
<comment type="catalytic activity">
    <reaction evidence="1 6">
        <text>Hydrolysis of terminal non-reducing beta-D-galactose residues in beta-D-galactosides.</text>
        <dbReference type="EC" id="3.2.1.23"/>
    </reaction>
</comment>
<comment type="similarity">
    <text evidence="2 6">Belongs to the glycosyl hydrolase 42 family.</text>
</comment>
<evidence type="ECO:0000256" key="6">
    <source>
        <dbReference type="PIRNR" id="PIRNR001084"/>
    </source>
</evidence>
<feature type="binding site" evidence="9">
    <location>
        <position position="110"/>
    </location>
    <ligand>
        <name>Zn(2+)</name>
        <dbReference type="ChEBI" id="CHEBI:29105"/>
    </ligand>
</feature>
<feature type="domain" description="Beta-galactosidase trimerisation" evidence="12">
    <location>
        <begin position="393"/>
        <end position="604"/>
    </location>
</feature>
<dbReference type="InterPro" id="IPR013738">
    <property type="entry name" value="Beta_galactosidase_Trimer"/>
</dbReference>
<feature type="domain" description="Beta-galactosidase C-terminal" evidence="13">
    <location>
        <begin position="614"/>
        <end position="671"/>
    </location>
</feature>
<dbReference type="GO" id="GO:0046872">
    <property type="term" value="F:metal ion binding"/>
    <property type="evidence" value="ECO:0007669"/>
    <property type="project" value="UniProtKB-KW"/>
</dbReference>
<organism evidence="14 15">
    <name type="scientific">Desmospora activa DSM 45169</name>
    <dbReference type="NCBI Taxonomy" id="1121389"/>
    <lineage>
        <taxon>Bacteria</taxon>
        <taxon>Bacillati</taxon>
        <taxon>Bacillota</taxon>
        <taxon>Bacilli</taxon>
        <taxon>Bacillales</taxon>
        <taxon>Thermoactinomycetaceae</taxon>
        <taxon>Desmospora</taxon>
    </lineage>
</organism>
<dbReference type="Pfam" id="PF08533">
    <property type="entry name" value="Glyco_hydro_42C"/>
    <property type="match status" value="1"/>
</dbReference>
<dbReference type="InterPro" id="IPR013739">
    <property type="entry name" value="Beta_galactosidase_C"/>
</dbReference>
<dbReference type="InterPro" id="IPR003476">
    <property type="entry name" value="Glyco_hydro_42"/>
</dbReference>
<feature type="compositionally biased region" description="Low complexity" evidence="10">
    <location>
        <begin position="679"/>
        <end position="688"/>
    </location>
</feature>
<sequence length="699" mass="80291">MRKVLFGGDYNPEQWPKDVWETDTALFDEAHIDTVSVGIFMWGLIQKSEKEYDFTLMDEIMEHLYRTKRNVCLGTATAAHPAWMAKKYPDILRVDFEGRKRRFGQRHNSCPNSPTYQKFAPLMARKMAERYGHLDNIVAWHVNNEYGGICYSDESAEAFRIWLRNKYGSLEALNDAWYTSFWSHTFYDWDEIVPPNALSEHLGREKVTAFQGITLDYMRFNSDSLLANFITEKNELKAITPSIPVTTNMMGLFKPLNYFDWAPHLDFISWDNYPPDMQSEARMALTHDLMRGLKKGQSFWLMEQTPNVTACRDVNPIKRPGVNRLWSYQALAHGSDTVLYFQMRQSKGACEKYHGAIINHGSRNDTRVFKECKQIGAELNELGDAFTGGQTEAKCALLFDWDSWWAIEMSDGPSRYINYQQTIIAYYQALYQQKIAVDIVSADDSFEGYDIVVAPLYHMVKSNAHQALASFVARGGTLVTTYLSGLVDENNQAVLMDYPGHLKKMLGIWVEETDSLEEKHYNSMVVNQGYPFFTQASYPCNLLFDVIHPETAEVVAAYGSDYYQGTPVVTRNAYGKGEAWYIGSQADDKFLNDLFASICKHHQLHPLIAVSENVELASRKKGDWTYTFVLNHGNHREQMVMPLDAEELLSKCEYQAGDMVALRAKDVMILRWERRRPSGSRTPSRTNRIGQNTEKKQTH</sequence>
<keyword evidence="9" id="KW-0479">Metal-binding</keyword>
<evidence type="ECO:0000313" key="15">
    <source>
        <dbReference type="Proteomes" id="UP000241639"/>
    </source>
</evidence>
<dbReference type="PANTHER" id="PTHR36447">
    <property type="entry name" value="BETA-GALACTOSIDASE GANA"/>
    <property type="match status" value="1"/>
</dbReference>
<feature type="binding site" evidence="9">
    <location>
        <position position="150"/>
    </location>
    <ligand>
        <name>Zn(2+)</name>
        <dbReference type="ChEBI" id="CHEBI:29105"/>
    </ligand>
</feature>
<accession>A0A2T4ZBW2</accession>
<dbReference type="Proteomes" id="UP000241639">
    <property type="component" value="Unassembled WGS sequence"/>
</dbReference>
<dbReference type="SUPFAM" id="SSF52317">
    <property type="entry name" value="Class I glutamine amidotransferase-like"/>
    <property type="match status" value="1"/>
</dbReference>
<reference evidence="14 15" key="1">
    <citation type="submission" date="2018-04" db="EMBL/GenBank/DDBJ databases">
        <title>Genomic Encyclopedia of Archaeal and Bacterial Type Strains, Phase II (KMG-II): from individual species to whole genera.</title>
        <authorList>
            <person name="Goeker M."/>
        </authorList>
    </citation>
    <scope>NUCLEOTIDE SEQUENCE [LARGE SCALE GENOMIC DNA]</scope>
    <source>
        <strain evidence="14 15">DSM 45169</strain>
    </source>
</reference>
<dbReference type="AlphaFoldDB" id="A0A2T4ZBW2"/>
<dbReference type="GO" id="GO:0006012">
    <property type="term" value="P:galactose metabolic process"/>
    <property type="evidence" value="ECO:0007669"/>
    <property type="project" value="InterPro"/>
</dbReference>
<dbReference type="EC" id="3.2.1.23" evidence="3 6"/>
<evidence type="ECO:0000259" key="13">
    <source>
        <dbReference type="Pfam" id="PF08533"/>
    </source>
</evidence>
<evidence type="ECO:0000256" key="1">
    <source>
        <dbReference type="ARBA" id="ARBA00001412"/>
    </source>
</evidence>
<proteinExistence type="inferred from homology"/>
<evidence type="ECO:0000256" key="3">
    <source>
        <dbReference type="ARBA" id="ARBA00012756"/>
    </source>
</evidence>
<dbReference type="Pfam" id="PF02449">
    <property type="entry name" value="Glyco_hydro_42"/>
    <property type="match status" value="1"/>
</dbReference>
<dbReference type="Pfam" id="PF08532">
    <property type="entry name" value="Glyco_hydro_42M"/>
    <property type="match status" value="1"/>
</dbReference>
<evidence type="ECO:0000313" key="14">
    <source>
        <dbReference type="EMBL" id="PTM59365.1"/>
    </source>
</evidence>
<dbReference type="CDD" id="cd03143">
    <property type="entry name" value="A4_beta-galactosidase_middle_domain"/>
    <property type="match status" value="1"/>
</dbReference>
<dbReference type="PIRSF" id="PIRSF001084">
    <property type="entry name" value="B-galactosidase"/>
    <property type="match status" value="1"/>
</dbReference>
<comment type="caution">
    <text evidence="14">The sequence shown here is derived from an EMBL/GenBank/DDBJ whole genome shotgun (WGS) entry which is preliminary data.</text>
</comment>
<evidence type="ECO:0000256" key="5">
    <source>
        <dbReference type="ARBA" id="ARBA00023295"/>
    </source>
</evidence>
<feature type="domain" description="Glycoside hydrolase family 42 N-terminal" evidence="11">
    <location>
        <begin position="9"/>
        <end position="382"/>
    </location>
</feature>
<dbReference type="InterPro" id="IPR013529">
    <property type="entry name" value="Glyco_hydro_42_N"/>
</dbReference>
<dbReference type="Gene3D" id="3.40.50.880">
    <property type="match status" value="1"/>
</dbReference>
<evidence type="ECO:0000256" key="2">
    <source>
        <dbReference type="ARBA" id="ARBA00005940"/>
    </source>
</evidence>
<dbReference type="GO" id="GO:0004565">
    <property type="term" value="F:beta-galactosidase activity"/>
    <property type="evidence" value="ECO:0007669"/>
    <property type="project" value="UniProtKB-EC"/>
</dbReference>
<gene>
    <name evidence="14" type="ORF">C8J48_1980</name>
</gene>
<feature type="active site" description="Nucleophile" evidence="7">
    <location>
        <position position="303"/>
    </location>
</feature>
<dbReference type="EMBL" id="PZZP01000001">
    <property type="protein sequence ID" value="PTM59365.1"/>
    <property type="molecule type" value="Genomic_DNA"/>
</dbReference>
<dbReference type="Gene3D" id="2.60.40.1180">
    <property type="entry name" value="Golgi alpha-mannosidase II"/>
    <property type="match status" value="1"/>
</dbReference>
<dbReference type="InterPro" id="IPR017853">
    <property type="entry name" value="GH"/>
</dbReference>
<evidence type="ECO:0000256" key="8">
    <source>
        <dbReference type="PIRSR" id="PIRSR001084-2"/>
    </source>
</evidence>
<keyword evidence="15" id="KW-1185">Reference proteome</keyword>
<evidence type="ECO:0000256" key="10">
    <source>
        <dbReference type="SAM" id="MobiDB-lite"/>
    </source>
</evidence>
<dbReference type="InterPro" id="IPR013780">
    <property type="entry name" value="Glyco_hydro_b"/>
</dbReference>
<evidence type="ECO:0000256" key="7">
    <source>
        <dbReference type="PIRSR" id="PIRSR001084-1"/>
    </source>
</evidence>
<dbReference type="PANTHER" id="PTHR36447:SF1">
    <property type="entry name" value="BETA-GALACTOSIDASE GANA"/>
    <property type="match status" value="1"/>
</dbReference>
<evidence type="ECO:0000259" key="12">
    <source>
        <dbReference type="Pfam" id="PF08532"/>
    </source>
</evidence>
<feature type="binding site" evidence="8">
    <location>
        <position position="106"/>
    </location>
    <ligand>
        <name>substrate</name>
    </ligand>
</feature>
<evidence type="ECO:0000259" key="11">
    <source>
        <dbReference type="Pfam" id="PF02449"/>
    </source>
</evidence>
<dbReference type="RefSeq" id="WP_245891115.1">
    <property type="nucleotide sequence ID" value="NZ_PZZP01000001.1"/>
</dbReference>
<dbReference type="InterPro" id="IPR029062">
    <property type="entry name" value="Class_I_gatase-like"/>
</dbReference>
<protein>
    <recommendedName>
        <fullName evidence="3 6">Beta-galactosidase</fullName>
        <shortName evidence="6">Beta-gal</shortName>
        <ecNumber evidence="3 6">3.2.1.23</ecNumber>
    </recommendedName>
</protein>
<dbReference type="GO" id="GO:0009341">
    <property type="term" value="C:beta-galactosidase complex"/>
    <property type="evidence" value="ECO:0007669"/>
    <property type="project" value="InterPro"/>
</dbReference>
<feature type="region of interest" description="Disordered" evidence="10">
    <location>
        <begin position="674"/>
        <end position="699"/>
    </location>
</feature>
<evidence type="ECO:0000256" key="4">
    <source>
        <dbReference type="ARBA" id="ARBA00022801"/>
    </source>
</evidence>
<evidence type="ECO:0000256" key="9">
    <source>
        <dbReference type="PIRSR" id="PIRSR001084-3"/>
    </source>
</evidence>
<dbReference type="Gene3D" id="3.20.20.80">
    <property type="entry name" value="Glycosidases"/>
    <property type="match status" value="1"/>
</dbReference>
<keyword evidence="9" id="KW-0862">Zinc</keyword>